<comment type="caution">
    <text evidence="1">The sequence shown here is derived from an EMBL/GenBank/DDBJ whole genome shotgun (WGS) entry which is preliminary data.</text>
</comment>
<evidence type="ECO:0000313" key="2">
    <source>
        <dbReference type="Proteomes" id="UP000651977"/>
    </source>
</evidence>
<name>A0ABQ1I200_9ALTE</name>
<dbReference type="Proteomes" id="UP000651977">
    <property type="component" value="Unassembled WGS sequence"/>
</dbReference>
<gene>
    <name evidence="1" type="ORF">GCM10007414_22880</name>
</gene>
<dbReference type="SUPFAM" id="SSF54637">
    <property type="entry name" value="Thioesterase/thiol ester dehydrase-isomerase"/>
    <property type="match status" value="1"/>
</dbReference>
<dbReference type="PANTHER" id="PTHR12475">
    <property type="match status" value="1"/>
</dbReference>
<dbReference type="Gene3D" id="3.10.129.10">
    <property type="entry name" value="Hotdog Thioesterase"/>
    <property type="match status" value="1"/>
</dbReference>
<proteinExistence type="predicted"/>
<sequence length="169" mass="19580">MFIRHWISGQTAYAPTGDFMIKLTALPFDCDANMHLTNSRYLSFGDLGRIDMLLKTKLAGLTLKKGWLGVVNAQTVSYIRAIKPLSRIELHSKLLGWDEKYWYFEHRFVANNTLYASILVRGVFIKGKQVIPMQELWDQLGHKQTSPELPKRVKHWKELLSIKKQESAF</sequence>
<accession>A0ABQ1I200</accession>
<dbReference type="CDD" id="cd00586">
    <property type="entry name" value="4HBT"/>
    <property type="match status" value="1"/>
</dbReference>
<dbReference type="Pfam" id="PF13279">
    <property type="entry name" value="4HBT_2"/>
    <property type="match status" value="1"/>
</dbReference>
<dbReference type="InterPro" id="IPR029069">
    <property type="entry name" value="HotDog_dom_sf"/>
</dbReference>
<protein>
    <submittedName>
        <fullName evidence="1">Thioesterase</fullName>
    </submittedName>
</protein>
<keyword evidence="2" id="KW-1185">Reference proteome</keyword>
<dbReference type="EMBL" id="BMDY01000013">
    <property type="protein sequence ID" value="GGB08895.1"/>
    <property type="molecule type" value="Genomic_DNA"/>
</dbReference>
<dbReference type="PANTHER" id="PTHR12475:SF4">
    <property type="entry name" value="PROTEIN THEM6"/>
    <property type="match status" value="1"/>
</dbReference>
<evidence type="ECO:0000313" key="1">
    <source>
        <dbReference type="EMBL" id="GGB08895.1"/>
    </source>
</evidence>
<reference evidence="2" key="1">
    <citation type="journal article" date="2019" name="Int. J. Syst. Evol. Microbiol.">
        <title>The Global Catalogue of Microorganisms (GCM) 10K type strain sequencing project: providing services to taxonomists for standard genome sequencing and annotation.</title>
        <authorList>
            <consortium name="The Broad Institute Genomics Platform"/>
            <consortium name="The Broad Institute Genome Sequencing Center for Infectious Disease"/>
            <person name="Wu L."/>
            <person name="Ma J."/>
        </authorList>
    </citation>
    <scope>NUCLEOTIDE SEQUENCE [LARGE SCALE GENOMIC DNA]</scope>
    <source>
        <strain evidence="2">CGMCC 1.10131</strain>
    </source>
</reference>
<dbReference type="InterPro" id="IPR051490">
    <property type="entry name" value="THEM6_lcsJ_thioesterase"/>
</dbReference>
<organism evidence="1 2">
    <name type="scientific">Agarivorans gilvus</name>
    <dbReference type="NCBI Taxonomy" id="680279"/>
    <lineage>
        <taxon>Bacteria</taxon>
        <taxon>Pseudomonadati</taxon>
        <taxon>Pseudomonadota</taxon>
        <taxon>Gammaproteobacteria</taxon>
        <taxon>Alteromonadales</taxon>
        <taxon>Alteromonadaceae</taxon>
        <taxon>Agarivorans</taxon>
    </lineage>
</organism>